<dbReference type="InterPro" id="IPR022385">
    <property type="entry name" value="Rhs_assc_core"/>
</dbReference>
<feature type="compositionally biased region" description="Basic residues" evidence="1">
    <location>
        <begin position="865"/>
        <end position="875"/>
    </location>
</feature>
<keyword evidence="2" id="KW-1133">Transmembrane helix</keyword>
<accession>A0ABX4PUG9</accession>
<dbReference type="NCBIfam" id="TIGR03696">
    <property type="entry name" value="Rhs_assc_core"/>
    <property type="match status" value="1"/>
</dbReference>
<evidence type="ECO:0000313" key="4">
    <source>
        <dbReference type="Proteomes" id="UP000232455"/>
    </source>
</evidence>
<comment type="caution">
    <text evidence="3">The sequence shown here is derived from an EMBL/GenBank/DDBJ whole genome shotgun (WGS) entry which is preliminary data.</text>
</comment>
<protein>
    <submittedName>
        <fullName evidence="3">Insecticidal toxin complex protein TccC</fullName>
    </submittedName>
</protein>
<proteinExistence type="predicted"/>
<evidence type="ECO:0000256" key="1">
    <source>
        <dbReference type="SAM" id="MobiDB-lite"/>
    </source>
</evidence>
<evidence type="ECO:0000256" key="2">
    <source>
        <dbReference type="SAM" id="Phobius"/>
    </source>
</evidence>
<reference evidence="3 4" key="1">
    <citation type="submission" date="2017-11" db="EMBL/GenBank/DDBJ databases">
        <title>Genome sequencing of a diverse group of Pseudomonas species.</title>
        <authorList>
            <person name="Loper J."/>
        </authorList>
    </citation>
    <scope>NUCLEOTIDE SEQUENCE [LARGE SCALE GENOMIC DNA]</scope>
    <source>
        <strain evidence="3 4">LMG 25716</strain>
    </source>
</reference>
<organism evidence="3 4">
    <name type="scientific">Pseudomonas baetica</name>
    <dbReference type="NCBI Taxonomy" id="674054"/>
    <lineage>
        <taxon>Bacteria</taxon>
        <taxon>Pseudomonadati</taxon>
        <taxon>Pseudomonadota</taxon>
        <taxon>Gammaproteobacteria</taxon>
        <taxon>Pseudomonadales</taxon>
        <taxon>Pseudomonadaceae</taxon>
        <taxon>Pseudomonas</taxon>
    </lineage>
</organism>
<keyword evidence="2" id="KW-0472">Membrane</keyword>
<evidence type="ECO:0000313" key="3">
    <source>
        <dbReference type="EMBL" id="PKA67582.1"/>
    </source>
</evidence>
<dbReference type="RefSeq" id="WP_100845239.1">
    <property type="nucleotide sequence ID" value="NZ_PHHE01000001.1"/>
</dbReference>
<name>A0ABX4PUG9_9PSED</name>
<dbReference type="InterPro" id="IPR050708">
    <property type="entry name" value="T6SS_VgrG/RHS"/>
</dbReference>
<gene>
    <name evidence="3" type="ORF">ATI02_0282</name>
</gene>
<sequence>MSAALDWRTPSIRVHDSRDLPVRQIAYLRTHAEVPATALITRQHHDAAGHLVKQWDPRLATPNLTTVYGLGGEALMSDSVDAGWRLNLPGLAGQPLERWDERGSHWRTTFDTLLRVVAIEEKAVNVETFTYADANADAGQNLRGKLCKQKDAVGELQMESFALTGQPLKETRTFNVGPPVTTQRVFSPLGAVLEQTDAGGHRQTSHYGLAGHLKQLKLLIKGAPESIDVLLDTQYNAAEQITEQLDGNGVCSRWTYDSADGRLHSQSSHKDTGEVLQNFKYFYDPVGNIIRIEDHAFAAVYFANQRVDGHRDFGYDSLYRLTSASGYNDATPPGFPGLPTPSDKKNRLNYTETYDYDPGDNLIRTVHVRDGANRTFEMAIDPNSNRGVRCKPGDPPPEFDKLFDLHGNLKALQAGQDLQWNARDELMRVTLIARGGGRDDAEHYLYSQGARVFKRHETFTATAEHFHQVHYLPGLEIRSKDTGEELHVISVGNARCLHWVTGQPAEIPNNQMRYSLEDHLGSCTMELDQNARIISQEGYYPFGATAWLRAESETEVSYKFIRYSGKEMDVSGLYYYGARYYAPWLQRWISPDPAGDVDGLNLYGFVGNNPIIHVDQTGNSKVFSEILNSAEWIGKKAVGAIDKAKTLTDQVHNLATEFDGLIPDDADIGELRKSMTLGKFLMSKHGLSSAAKGAVKGFLAGGTIGTAVPGIGNGIGAGVGAVVGLIAFPLLRYYFLKKGLKLAHTLRTQEIKDGLNTVSNGVEVAKDLINKGAAGANGLTDLAETLKALPSQAKELLDKQLNAFTDEQKLEFYALVEDGTKPIRAIMQVKNTVQTTLDNPSEADGVTGRLQALAATIAEDPRPRPVPKPRTKFNLRKPGAESFA</sequence>
<dbReference type="PANTHER" id="PTHR32305">
    <property type="match status" value="1"/>
</dbReference>
<dbReference type="Gene3D" id="2.180.10.10">
    <property type="entry name" value="RHS repeat-associated core"/>
    <property type="match status" value="1"/>
</dbReference>
<dbReference type="EMBL" id="PHHE01000001">
    <property type="protein sequence ID" value="PKA67582.1"/>
    <property type="molecule type" value="Genomic_DNA"/>
</dbReference>
<feature type="transmembrane region" description="Helical" evidence="2">
    <location>
        <begin position="715"/>
        <end position="735"/>
    </location>
</feature>
<dbReference type="Proteomes" id="UP000232455">
    <property type="component" value="Unassembled WGS sequence"/>
</dbReference>
<keyword evidence="2" id="KW-0812">Transmembrane</keyword>
<dbReference type="PANTHER" id="PTHR32305:SF15">
    <property type="entry name" value="PROTEIN RHSA-RELATED"/>
    <property type="match status" value="1"/>
</dbReference>
<keyword evidence="4" id="KW-1185">Reference proteome</keyword>
<feature type="region of interest" description="Disordered" evidence="1">
    <location>
        <begin position="859"/>
        <end position="884"/>
    </location>
</feature>